<dbReference type="Gene3D" id="3.30.420.10">
    <property type="entry name" value="Ribonuclease H-like superfamily/Ribonuclease H"/>
    <property type="match status" value="1"/>
</dbReference>
<name>E2C4K6_HARSA</name>
<feature type="non-terminal residue" evidence="1">
    <location>
        <position position="1"/>
    </location>
</feature>
<evidence type="ECO:0000313" key="2">
    <source>
        <dbReference type="Proteomes" id="UP000008237"/>
    </source>
</evidence>
<evidence type="ECO:0000313" key="1">
    <source>
        <dbReference type="EMBL" id="EFN77123.1"/>
    </source>
</evidence>
<reference evidence="1 2" key="1">
    <citation type="journal article" date="2010" name="Science">
        <title>Genomic comparison of the ants Camponotus floridanus and Harpegnathos saltator.</title>
        <authorList>
            <person name="Bonasio R."/>
            <person name="Zhang G."/>
            <person name="Ye C."/>
            <person name="Mutti N.S."/>
            <person name="Fang X."/>
            <person name="Qin N."/>
            <person name="Donahue G."/>
            <person name="Yang P."/>
            <person name="Li Q."/>
            <person name="Li C."/>
            <person name="Zhang P."/>
            <person name="Huang Z."/>
            <person name="Berger S.L."/>
            <person name="Reinberg D."/>
            <person name="Wang J."/>
            <person name="Liebig J."/>
        </authorList>
    </citation>
    <scope>NUCLEOTIDE SEQUENCE [LARGE SCALE GENOMIC DNA]</scope>
    <source>
        <strain evidence="1 2">R22 G/1</strain>
    </source>
</reference>
<feature type="non-terminal residue" evidence="1">
    <location>
        <position position="157"/>
    </location>
</feature>
<dbReference type="InterPro" id="IPR036397">
    <property type="entry name" value="RNaseH_sf"/>
</dbReference>
<dbReference type="GO" id="GO:0003676">
    <property type="term" value="F:nucleic acid binding"/>
    <property type="evidence" value="ECO:0007669"/>
    <property type="project" value="InterPro"/>
</dbReference>
<dbReference type="STRING" id="610380.E2C4K6"/>
<accession>E2C4K6</accession>
<gene>
    <name evidence="1" type="ORF">EAI_12008</name>
</gene>
<proteinExistence type="predicted"/>
<dbReference type="Proteomes" id="UP000008237">
    <property type="component" value="Unassembled WGS sequence"/>
</dbReference>
<dbReference type="AlphaFoldDB" id="E2C4K6"/>
<sequence>LKENGLLVRRSADVPSLTRHHRVAQLDFAVNHRYWTHVDWSNVLFSDESRFALFSPNGRERVYRRVGERFTNCTVSERHSYNKGSIKVWAGISANAHTDLYFFQRNMNTDVYVEEVLIPHVIPYAPLIEETFIFMQDNARPHVARRVLDFCREVGIN</sequence>
<dbReference type="OMA" id="VERMECL"/>
<dbReference type="InParanoid" id="E2C4K6"/>
<keyword evidence="2" id="KW-1185">Reference proteome</keyword>
<dbReference type="EMBL" id="GL452498">
    <property type="protein sequence ID" value="EFN77123.1"/>
    <property type="molecule type" value="Genomic_DNA"/>
</dbReference>
<protein>
    <submittedName>
        <fullName evidence="1">Transposable element Tcb2 transposase</fullName>
    </submittedName>
</protein>
<organism evidence="2">
    <name type="scientific">Harpegnathos saltator</name>
    <name type="common">Jerdon's jumping ant</name>
    <dbReference type="NCBI Taxonomy" id="610380"/>
    <lineage>
        <taxon>Eukaryota</taxon>
        <taxon>Metazoa</taxon>
        <taxon>Ecdysozoa</taxon>
        <taxon>Arthropoda</taxon>
        <taxon>Hexapoda</taxon>
        <taxon>Insecta</taxon>
        <taxon>Pterygota</taxon>
        <taxon>Neoptera</taxon>
        <taxon>Endopterygota</taxon>
        <taxon>Hymenoptera</taxon>
        <taxon>Apocrita</taxon>
        <taxon>Aculeata</taxon>
        <taxon>Formicoidea</taxon>
        <taxon>Formicidae</taxon>
        <taxon>Ponerinae</taxon>
        <taxon>Ponerini</taxon>
        <taxon>Harpegnathos</taxon>
    </lineage>
</organism>